<evidence type="ECO:0008006" key="4">
    <source>
        <dbReference type="Google" id="ProtNLM"/>
    </source>
</evidence>
<evidence type="ECO:0000313" key="2">
    <source>
        <dbReference type="EMBL" id="OAI83937.1"/>
    </source>
</evidence>
<sequence>MAKKPKILPPLQWLEPRVRLTRALSLAAFASLVLLLVVNTLFFTDLHGARSWVILGVQLLPLALVAPGMIGGSARAHAWMCFVLNLYFITGVEAAFDPARALFGWLEVVISLTLFVSALLYIRWRFQLDRRMAGEGSV</sequence>
<name>A0A177S9N3_PSEPU</name>
<feature type="transmembrane region" description="Helical" evidence="1">
    <location>
        <begin position="49"/>
        <end position="66"/>
    </location>
</feature>
<evidence type="ECO:0000256" key="1">
    <source>
        <dbReference type="SAM" id="Phobius"/>
    </source>
</evidence>
<dbReference type="Proteomes" id="UP000077752">
    <property type="component" value="Unassembled WGS sequence"/>
</dbReference>
<feature type="transmembrane region" description="Helical" evidence="1">
    <location>
        <begin position="102"/>
        <end position="122"/>
    </location>
</feature>
<accession>A0A177S9N3</accession>
<gene>
    <name evidence="2" type="ORF">AYO28_05100</name>
</gene>
<keyword evidence="1" id="KW-1133">Transmembrane helix</keyword>
<dbReference type="RefSeq" id="WP_064305025.1">
    <property type="nucleotide sequence ID" value="NZ_LUCV01000058.1"/>
</dbReference>
<feature type="transmembrane region" description="Helical" evidence="1">
    <location>
        <begin position="20"/>
        <end position="43"/>
    </location>
</feature>
<comment type="caution">
    <text evidence="2">The sequence shown here is derived from an EMBL/GenBank/DDBJ whole genome shotgun (WGS) entry which is preliminary data.</text>
</comment>
<dbReference type="AlphaFoldDB" id="A0A177S9N3"/>
<dbReference type="InterPro" id="IPR018643">
    <property type="entry name" value="DUF2069_membrane"/>
</dbReference>
<keyword evidence="1" id="KW-0472">Membrane</keyword>
<organism evidence="2 3">
    <name type="scientific">Pseudomonas putida</name>
    <name type="common">Arthrobacter siderocapsulatus</name>
    <dbReference type="NCBI Taxonomy" id="303"/>
    <lineage>
        <taxon>Bacteria</taxon>
        <taxon>Pseudomonadati</taxon>
        <taxon>Pseudomonadota</taxon>
        <taxon>Gammaproteobacteria</taxon>
        <taxon>Pseudomonadales</taxon>
        <taxon>Pseudomonadaceae</taxon>
        <taxon>Pseudomonas</taxon>
    </lineage>
</organism>
<feature type="transmembrane region" description="Helical" evidence="1">
    <location>
        <begin position="78"/>
        <end position="96"/>
    </location>
</feature>
<protein>
    <recommendedName>
        <fullName evidence="4">DUF2069 domain-containing protein</fullName>
    </recommendedName>
</protein>
<dbReference type="Pfam" id="PF09842">
    <property type="entry name" value="DUF2069"/>
    <property type="match status" value="1"/>
</dbReference>
<reference evidence="2 3" key="1">
    <citation type="submission" date="2016-03" db="EMBL/GenBank/DDBJ databases">
        <title>Draft Genome Assembly of Pseudomonas putida strain CBF10-2.</title>
        <authorList>
            <person name="Iyer R.S."/>
            <person name="Damania A."/>
        </authorList>
    </citation>
    <scope>NUCLEOTIDE SEQUENCE [LARGE SCALE GENOMIC DNA]</scope>
    <source>
        <strain evidence="2 3">CBF10-2</strain>
    </source>
</reference>
<evidence type="ECO:0000313" key="3">
    <source>
        <dbReference type="Proteomes" id="UP000077752"/>
    </source>
</evidence>
<keyword evidence="1" id="KW-0812">Transmembrane</keyword>
<proteinExistence type="predicted"/>
<dbReference type="EMBL" id="LUCV01000058">
    <property type="protein sequence ID" value="OAI83937.1"/>
    <property type="molecule type" value="Genomic_DNA"/>
</dbReference>